<feature type="transmembrane region" description="Helical" evidence="1">
    <location>
        <begin position="91"/>
        <end position="121"/>
    </location>
</feature>
<organism evidence="3 4">
    <name type="scientific">Borborobacter arsenicus</name>
    <dbReference type="NCBI Taxonomy" id="1851146"/>
    <lineage>
        <taxon>Bacteria</taxon>
        <taxon>Pseudomonadati</taxon>
        <taxon>Pseudomonadota</taxon>
        <taxon>Alphaproteobacteria</taxon>
        <taxon>Hyphomicrobiales</taxon>
        <taxon>Phyllobacteriaceae</taxon>
        <taxon>Borborobacter</taxon>
    </lineage>
</organism>
<name>A0A432V2W7_9HYPH</name>
<protein>
    <submittedName>
        <fullName evidence="3">Tripartite tricarboxylate transporter TctB family protein</fullName>
    </submittedName>
</protein>
<evidence type="ECO:0000313" key="4">
    <source>
        <dbReference type="Proteomes" id="UP000281647"/>
    </source>
</evidence>
<keyword evidence="1" id="KW-1133">Transmembrane helix</keyword>
<feature type="transmembrane region" description="Helical" evidence="1">
    <location>
        <begin position="45"/>
        <end position="63"/>
    </location>
</feature>
<dbReference type="AlphaFoldDB" id="A0A432V2W7"/>
<sequence length="166" mass="18138">MQRREAPLNRDHIIILCTTALAVGYLYATTKIPSLDTVDPLGPRAYPYLVAAGLIGSVVWLLLESVQSRKVAVQAEDVSERESETVDNKRYIMLSFVVVSLGIYYAAIEAAGFVVSTVIFLVSLTAYFNPGKWVANILVSFIFAVGVYVLFTHVLGVPLAKGLLDI</sequence>
<dbReference type="OrthoDB" id="5519430at2"/>
<feature type="transmembrane region" description="Helical" evidence="1">
    <location>
        <begin position="12"/>
        <end position="30"/>
    </location>
</feature>
<evidence type="ECO:0000256" key="1">
    <source>
        <dbReference type="SAM" id="Phobius"/>
    </source>
</evidence>
<evidence type="ECO:0000259" key="2">
    <source>
        <dbReference type="Pfam" id="PF07331"/>
    </source>
</evidence>
<dbReference type="Proteomes" id="UP000281647">
    <property type="component" value="Unassembled WGS sequence"/>
</dbReference>
<dbReference type="Pfam" id="PF07331">
    <property type="entry name" value="TctB"/>
    <property type="match status" value="1"/>
</dbReference>
<accession>A0A432V2W7</accession>
<keyword evidence="4" id="KW-1185">Reference proteome</keyword>
<dbReference type="InterPro" id="IPR009936">
    <property type="entry name" value="DUF1468"/>
</dbReference>
<keyword evidence="1" id="KW-0472">Membrane</keyword>
<gene>
    <name evidence="3" type="ORF">EET67_17180</name>
</gene>
<feature type="transmembrane region" description="Helical" evidence="1">
    <location>
        <begin position="133"/>
        <end position="151"/>
    </location>
</feature>
<evidence type="ECO:0000313" key="3">
    <source>
        <dbReference type="EMBL" id="RUM96496.1"/>
    </source>
</evidence>
<dbReference type="EMBL" id="RKST01000018">
    <property type="protein sequence ID" value="RUM96496.1"/>
    <property type="molecule type" value="Genomic_DNA"/>
</dbReference>
<proteinExistence type="predicted"/>
<reference evidence="3 4" key="1">
    <citation type="submission" date="2018-11" db="EMBL/GenBank/DDBJ databases">
        <title>Pseudaminobacter arsenicus sp. nov., an arsenic-resistant bacterium isolated from arsenic-rich aquifers.</title>
        <authorList>
            <person name="Mu Y."/>
        </authorList>
    </citation>
    <scope>NUCLEOTIDE SEQUENCE [LARGE SCALE GENOMIC DNA]</scope>
    <source>
        <strain evidence="3 4">CB3</strain>
    </source>
</reference>
<comment type="caution">
    <text evidence="3">The sequence shown here is derived from an EMBL/GenBank/DDBJ whole genome shotgun (WGS) entry which is preliminary data.</text>
</comment>
<keyword evidence="1" id="KW-0812">Transmembrane</keyword>
<feature type="domain" description="DUF1468" evidence="2">
    <location>
        <begin position="16"/>
        <end position="159"/>
    </location>
</feature>